<name>A0A0Q0DE48_PSEA0</name>
<sequence>MLFTVYCASVNVDFAHEDKQNTPDPEAAKPLSHLSAWHSWLRRAPSVLHGAAVSRCGPLPRLIGLRPLPQ</sequence>
<evidence type="ECO:0000313" key="2">
    <source>
        <dbReference type="Proteomes" id="UP000050266"/>
    </source>
</evidence>
<dbReference type="PATRIC" id="fig|251720.4.peg.5732"/>
<accession>A0A0Q0DE48</accession>
<dbReference type="Proteomes" id="UP000050266">
    <property type="component" value="Unassembled WGS sequence"/>
</dbReference>
<reference evidence="1 2" key="1">
    <citation type="submission" date="2015-09" db="EMBL/GenBank/DDBJ databases">
        <title>Genome announcement of multiple Pseudomonas syringae strains.</title>
        <authorList>
            <person name="Thakur S."/>
            <person name="Wang P.W."/>
            <person name="Gong Y."/>
            <person name="Weir B.S."/>
            <person name="Guttman D.S."/>
        </authorList>
    </citation>
    <scope>NUCLEOTIDE SEQUENCE [LARGE SCALE GENOMIC DNA]</scope>
    <source>
        <strain evidence="1 2">ICMP3962</strain>
    </source>
</reference>
<dbReference type="AlphaFoldDB" id="A0A0Q0DE48"/>
<evidence type="ECO:0000313" key="1">
    <source>
        <dbReference type="EMBL" id="KPZ05578.1"/>
    </source>
</evidence>
<protein>
    <submittedName>
        <fullName evidence="1">Uncharacterized protein</fullName>
    </submittedName>
</protein>
<dbReference type="EMBL" id="LJRQ01000442">
    <property type="protein sequence ID" value="KPZ05578.1"/>
    <property type="molecule type" value="Genomic_DNA"/>
</dbReference>
<comment type="caution">
    <text evidence="1">The sequence shown here is derived from an EMBL/GenBank/DDBJ whole genome shotgun (WGS) entry which is preliminary data.</text>
</comment>
<gene>
    <name evidence="1" type="ORF">ALO41_200235</name>
</gene>
<organism evidence="1 2">
    <name type="scientific">Pseudomonas amygdali pv. ulmi</name>
    <dbReference type="NCBI Taxonomy" id="251720"/>
    <lineage>
        <taxon>Bacteria</taxon>
        <taxon>Pseudomonadati</taxon>
        <taxon>Pseudomonadota</taxon>
        <taxon>Gammaproteobacteria</taxon>
        <taxon>Pseudomonadales</taxon>
        <taxon>Pseudomonadaceae</taxon>
        <taxon>Pseudomonas</taxon>
        <taxon>Pseudomonas amygdali</taxon>
    </lineage>
</organism>
<proteinExistence type="predicted"/>